<protein>
    <submittedName>
        <fullName evidence="1">Uncharacterized protein</fullName>
    </submittedName>
</protein>
<keyword evidence="2" id="KW-1185">Reference proteome</keyword>
<proteinExistence type="predicted"/>
<dbReference type="PANTHER" id="PTHR47225">
    <property type="entry name" value="EF-HAND CALCIUM-BINDING DOMAIN-CONTAINING PROTEIN 12"/>
    <property type="match status" value="1"/>
</dbReference>
<dbReference type="HOGENOM" id="CLU_1521168_0_0_1"/>
<reference evidence="1" key="3">
    <citation type="submission" date="2025-09" db="UniProtKB">
        <authorList>
            <consortium name="Ensembl"/>
        </authorList>
    </citation>
    <scope>IDENTIFICATION</scope>
</reference>
<evidence type="ECO:0000313" key="2">
    <source>
        <dbReference type="Proteomes" id="UP000008144"/>
    </source>
</evidence>
<reference evidence="1" key="2">
    <citation type="submission" date="2025-08" db="UniProtKB">
        <authorList>
            <consortium name="Ensembl"/>
        </authorList>
    </citation>
    <scope>IDENTIFICATION</scope>
</reference>
<accession>F6Q711</accession>
<reference evidence="2" key="1">
    <citation type="journal article" date="2002" name="Science">
        <title>The draft genome of Ciona intestinalis: insights into chordate and vertebrate origins.</title>
        <authorList>
            <person name="Dehal P."/>
            <person name="Satou Y."/>
            <person name="Campbell R.K."/>
            <person name="Chapman J."/>
            <person name="Degnan B."/>
            <person name="De Tomaso A."/>
            <person name="Davidson B."/>
            <person name="Di Gregorio A."/>
            <person name="Gelpke M."/>
            <person name="Goodstein D.M."/>
            <person name="Harafuji N."/>
            <person name="Hastings K.E."/>
            <person name="Ho I."/>
            <person name="Hotta K."/>
            <person name="Huang W."/>
            <person name="Kawashima T."/>
            <person name="Lemaire P."/>
            <person name="Martinez D."/>
            <person name="Meinertzhagen I.A."/>
            <person name="Necula S."/>
            <person name="Nonaka M."/>
            <person name="Putnam N."/>
            <person name="Rash S."/>
            <person name="Saiga H."/>
            <person name="Satake M."/>
            <person name="Terry A."/>
            <person name="Yamada L."/>
            <person name="Wang H.G."/>
            <person name="Awazu S."/>
            <person name="Azumi K."/>
            <person name="Boore J."/>
            <person name="Branno M."/>
            <person name="Chin-Bow S."/>
            <person name="DeSantis R."/>
            <person name="Doyle S."/>
            <person name="Francino P."/>
            <person name="Keys D.N."/>
            <person name="Haga S."/>
            <person name="Hayashi H."/>
            <person name="Hino K."/>
            <person name="Imai K.S."/>
            <person name="Inaba K."/>
            <person name="Kano S."/>
            <person name="Kobayashi K."/>
            <person name="Kobayashi M."/>
            <person name="Lee B.I."/>
            <person name="Makabe K.W."/>
            <person name="Manohar C."/>
            <person name="Matassi G."/>
            <person name="Medina M."/>
            <person name="Mochizuki Y."/>
            <person name="Mount S."/>
            <person name="Morishita T."/>
            <person name="Miura S."/>
            <person name="Nakayama A."/>
            <person name="Nishizaka S."/>
            <person name="Nomoto H."/>
            <person name="Ohta F."/>
            <person name="Oishi K."/>
            <person name="Rigoutsos I."/>
            <person name="Sano M."/>
            <person name="Sasaki A."/>
            <person name="Sasakura Y."/>
            <person name="Shoguchi E."/>
            <person name="Shin-i T."/>
            <person name="Spagnuolo A."/>
            <person name="Stainier D."/>
            <person name="Suzuki M.M."/>
            <person name="Tassy O."/>
            <person name="Takatori N."/>
            <person name="Tokuoka M."/>
            <person name="Yagi K."/>
            <person name="Yoshizaki F."/>
            <person name="Wada S."/>
            <person name="Zhang C."/>
            <person name="Hyatt P.D."/>
            <person name="Larimer F."/>
            <person name="Detter C."/>
            <person name="Doggett N."/>
            <person name="Glavina T."/>
            <person name="Hawkins T."/>
            <person name="Richardson P."/>
            <person name="Lucas S."/>
            <person name="Kohara Y."/>
            <person name="Levine M."/>
            <person name="Satoh N."/>
            <person name="Rokhsar D.S."/>
        </authorList>
    </citation>
    <scope>NUCLEOTIDE SEQUENCE [LARGE SCALE GENOMIC DNA]</scope>
</reference>
<dbReference type="Ensembl" id="ENSCINT00000029209.1">
    <property type="protein sequence ID" value="ENSCINP00000028963.1"/>
    <property type="gene ID" value="ENSCING00000016887.1"/>
</dbReference>
<name>F6Q711_CIOIN</name>
<organism evidence="1 2">
    <name type="scientific">Ciona intestinalis</name>
    <name type="common">Transparent sea squirt</name>
    <name type="synonym">Ascidia intestinalis</name>
    <dbReference type="NCBI Taxonomy" id="7719"/>
    <lineage>
        <taxon>Eukaryota</taxon>
        <taxon>Metazoa</taxon>
        <taxon>Chordata</taxon>
        <taxon>Tunicata</taxon>
        <taxon>Ascidiacea</taxon>
        <taxon>Phlebobranchia</taxon>
        <taxon>Cionidae</taxon>
        <taxon>Ciona</taxon>
    </lineage>
</organism>
<evidence type="ECO:0000313" key="1">
    <source>
        <dbReference type="Ensembl" id="ENSCINP00000028963.1"/>
    </source>
</evidence>
<dbReference type="PANTHER" id="PTHR47225:SF1">
    <property type="entry name" value="EF-HAND CALCIUM-BINDING DOMAIN-CONTAINING PROTEIN 12"/>
    <property type="match status" value="1"/>
</dbReference>
<dbReference type="InterPro" id="IPR042847">
    <property type="entry name" value="EFC12"/>
</dbReference>
<dbReference type="AlphaFoldDB" id="F6Q711"/>
<dbReference type="InParanoid" id="F6Q711"/>
<sequence>MPPAQTDLPSHAFQDGTVIGVKELFQSYEDSLLPIDQQLLKYKKKDLHASHYHRTACRIFSNRKRIHRSHFVDDNPFAITSTKDELGSRTISYHTPNEEVVHVSSPDQVSTHKSWVEERRKLRHNLNNLGLTAEWLEKKPVRNSVESRVLAGLAGKVKRTPSPTFAPECPSDISTVL</sequence>
<dbReference type="Proteomes" id="UP000008144">
    <property type="component" value="Unassembled WGS sequence"/>
</dbReference>
<dbReference type="GeneTree" id="ENSGT00530000067970"/>